<dbReference type="EMBL" id="OY288114">
    <property type="protein sequence ID" value="CAJ0856068.1"/>
    <property type="molecule type" value="Genomic_DNA"/>
</dbReference>
<protein>
    <submittedName>
        <fullName evidence="2">Uncharacterized protein</fullName>
    </submittedName>
</protein>
<feature type="region of interest" description="Disordered" evidence="1">
    <location>
        <begin position="82"/>
        <end position="106"/>
    </location>
</feature>
<evidence type="ECO:0000313" key="2">
    <source>
        <dbReference type="EMBL" id="CAJ0856068.1"/>
    </source>
</evidence>
<name>A0AA48LYF8_9ZZZZ</name>
<feature type="compositionally biased region" description="Basic and acidic residues" evidence="1">
    <location>
        <begin position="82"/>
        <end position="98"/>
    </location>
</feature>
<dbReference type="AlphaFoldDB" id="A0AA48LYF8"/>
<gene>
    <name evidence="2" type="ORF">AMST5_00889</name>
</gene>
<reference evidence="2" key="1">
    <citation type="submission" date="2023-07" db="EMBL/GenBank/DDBJ databases">
        <authorList>
            <person name="Pelsma A.J. K."/>
        </authorList>
    </citation>
    <scope>NUCLEOTIDE SEQUENCE</scope>
</reference>
<organism evidence="2">
    <name type="scientific">freshwater sediment metagenome</name>
    <dbReference type="NCBI Taxonomy" id="556182"/>
    <lineage>
        <taxon>unclassified sequences</taxon>
        <taxon>metagenomes</taxon>
        <taxon>ecological metagenomes</taxon>
    </lineage>
</organism>
<proteinExistence type="predicted"/>
<feature type="region of interest" description="Disordered" evidence="1">
    <location>
        <begin position="43"/>
        <end position="63"/>
    </location>
</feature>
<accession>A0AA48LYF8</accession>
<evidence type="ECO:0000256" key="1">
    <source>
        <dbReference type="SAM" id="MobiDB-lite"/>
    </source>
</evidence>
<sequence>MRVPSCLRLFHSRKLIGAYAALMVVSSAISPAQAGFLEDLFGDDDAPRQAAPPPRAAARPARRSGAGFSIRLNEVRKAARSKAVREADGDDPNDHREYVAGSRPHKPRLCGVTEQAQTQTDHSADYLRDETLHAGDSIVTDRSIVVFRGNSACPHTAADFVPLAQSSLPKAQRNALADLERAMRSPARRFSVEKQAAARVVGQFNQ</sequence>